<sequence>MTPKRSQYSYTRVVTPDHPSTVPRMSETEMAQWSLEKEEHKFIAILTPYDARDSGEPMQDADPSYLSYTLQKLEFTMSAF</sequence>
<feature type="region of interest" description="Disordered" evidence="1">
    <location>
        <begin position="1"/>
        <end position="24"/>
    </location>
</feature>
<gene>
    <name evidence="2" type="ORF">FJTKL_06699</name>
</gene>
<evidence type="ECO:0000256" key="1">
    <source>
        <dbReference type="SAM" id="MobiDB-lite"/>
    </source>
</evidence>
<accession>A0ABR4EW89</accession>
<evidence type="ECO:0000313" key="3">
    <source>
        <dbReference type="Proteomes" id="UP001600888"/>
    </source>
</evidence>
<reference evidence="2 3" key="1">
    <citation type="submission" date="2024-03" db="EMBL/GenBank/DDBJ databases">
        <title>A high-quality draft genome sequence of Diaporthe vaccinii, a causative agent of upright dieback and viscid rot disease in cranberry plants.</title>
        <authorList>
            <person name="Sarrasin M."/>
            <person name="Lang B.F."/>
            <person name="Burger G."/>
        </authorList>
    </citation>
    <scope>NUCLEOTIDE SEQUENCE [LARGE SCALE GENOMIC DNA]</scope>
    <source>
        <strain evidence="2 3">IS7</strain>
    </source>
</reference>
<protein>
    <submittedName>
        <fullName evidence="2">Uncharacterized protein</fullName>
    </submittedName>
</protein>
<evidence type="ECO:0000313" key="2">
    <source>
        <dbReference type="EMBL" id="KAL2286712.1"/>
    </source>
</evidence>
<organism evidence="2 3">
    <name type="scientific">Diaporthe vaccinii</name>
    <dbReference type="NCBI Taxonomy" id="105482"/>
    <lineage>
        <taxon>Eukaryota</taxon>
        <taxon>Fungi</taxon>
        <taxon>Dikarya</taxon>
        <taxon>Ascomycota</taxon>
        <taxon>Pezizomycotina</taxon>
        <taxon>Sordariomycetes</taxon>
        <taxon>Sordariomycetidae</taxon>
        <taxon>Diaporthales</taxon>
        <taxon>Diaporthaceae</taxon>
        <taxon>Diaporthe</taxon>
        <taxon>Diaporthe eres species complex</taxon>
    </lineage>
</organism>
<dbReference type="EMBL" id="JBAWTH010000023">
    <property type="protein sequence ID" value="KAL2286712.1"/>
    <property type="molecule type" value="Genomic_DNA"/>
</dbReference>
<dbReference type="Proteomes" id="UP001600888">
    <property type="component" value="Unassembled WGS sequence"/>
</dbReference>
<keyword evidence="3" id="KW-1185">Reference proteome</keyword>
<name>A0ABR4EW89_9PEZI</name>
<feature type="compositionally biased region" description="Polar residues" evidence="1">
    <location>
        <begin position="1"/>
        <end position="12"/>
    </location>
</feature>
<proteinExistence type="predicted"/>
<comment type="caution">
    <text evidence="2">The sequence shown here is derived from an EMBL/GenBank/DDBJ whole genome shotgun (WGS) entry which is preliminary data.</text>
</comment>